<organism evidence="2 3">
    <name type="scientific">Ancylostoma ceylanicum</name>
    <dbReference type="NCBI Taxonomy" id="53326"/>
    <lineage>
        <taxon>Eukaryota</taxon>
        <taxon>Metazoa</taxon>
        <taxon>Ecdysozoa</taxon>
        <taxon>Nematoda</taxon>
        <taxon>Chromadorea</taxon>
        <taxon>Rhabditida</taxon>
        <taxon>Rhabditina</taxon>
        <taxon>Rhabditomorpha</taxon>
        <taxon>Strongyloidea</taxon>
        <taxon>Ancylostomatidae</taxon>
        <taxon>Ancylostomatinae</taxon>
        <taxon>Ancylostoma</taxon>
    </lineage>
</organism>
<reference evidence="3" key="1">
    <citation type="journal article" date="2015" name="Nat. Genet.">
        <title>The genome and transcriptome of the zoonotic hookworm Ancylostoma ceylanicum identify infection-specific gene families.</title>
        <authorList>
            <person name="Schwarz E.M."/>
            <person name="Hu Y."/>
            <person name="Antoshechkin I."/>
            <person name="Miller M.M."/>
            <person name="Sternberg P.W."/>
            <person name="Aroian R.V."/>
        </authorList>
    </citation>
    <scope>NUCLEOTIDE SEQUENCE</scope>
    <source>
        <strain evidence="3">HY135</strain>
    </source>
</reference>
<dbReference type="Proteomes" id="UP000024635">
    <property type="component" value="Unassembled WGS sequence"/>
</dbReference>
<protein>
    <submittedName>
        <fullName evidence="2">Uncharacterized protein</fullName>
    </submittedName>
</protein>
<keyword evidence="3" id="KW-1185">Reference proteome</keyword>
<comment type="caution">
    <text evidence="2">The sequence shown here is derived from an EMBL/GenBank/DDBJ whole genome shotgun (WGS) entry which is preliminary data.</text>
</comment>
<proteinExistence type="predicted"/>
<accession>A0A016TQ05</accession>
<evidence type="ECO:0000313" key="3">
    <source>
        <dbReference type="Proteomes" id="UP000024635"/>
    </source>
</evidence>
<feature type="transmembrane region" description="Helical" evidence="1">
    <location>
        <begin position="105"/>
        <end position="127"/>
    </location>
</feature>
<keyword evidence="1" id="KW-0472">Membrane</keyword>
<dbReference type="EMBL" id="JARK01001422">
    <property type="protein sequence ID" value="EYC04727.1"/>
    <property type="molecule type" value="Genomic_DNA"/>
</dbReference>
<evidence type="ECO:0000256" key="1">
    <source>
        <dbReference type="SAM" id="Phobius"/>
    </source>
</evidence>
<keyword evidence="1" id="KW-1133">Transmembrane helix</keyword>
<sequence>MLRNTVVMLQNTVAVLRNAEEEVSTAHQAQKNLDDSASAPPGGASLAPPTTICHIQRRYPGTSVASCDDSSVLYGLVKLFNSAFAVTYRTCLETKMDALLPHVPFLLPLNIFVAIPRFVVFYLNFVLHI</sequence>
<dbReference type="AlphaFoldDB" id="A0A016TQ05"/>
<keyword evidence="1" id="KW-0812">Transmembrane</keyword>
<name>A0A016TQ05_9BILA</name>
<evidence type="ECO:0000313" key="2">
    <source>
        <dbReference type="EMBL" id="EYC04727.1"/>
    </source>
</evidence>
<gene>
    <name evidence="2" type="primary">Acey_s0086.g1957</name>
    <name evidence="2" type="ORF">Y032_0086g1957</name>
</gene>